<dbReference type="EMBL" id="JTDL01000091">
    <property type="protein sequence ID" value="KHL03838.1"/>
    <property type="molecule type" value="Genomic_DNA"/>
</dbReference>
<reference evidence="3 4" key="1">
    <citation type="submission" date="2014-09" db="EMBL/GenBank/DDBJ databases">
        <title>Genome sequence of Sinomonas sp. MUSC 117.</title>
        <authorList>
            <person name="Lee L.-H."/>
        </authorList>
    </citation>
    <scope>NUCLEOTIDE SEQUENCE [LARGE SCALE GENOMIC DNA]</scope>
    <source>
        <strain evidence="3 4">MUSC 117</strain>
    </source>
</reference>
<sequence>MAAVVFALATVPVVVMLVCGLVLVVSSVWRLRSRRAGGTGAIPMAFLWTTLGALVLSAGAVAVRGVLPEGTAPTAAPEPTVQLGPNPAGFSSSLAGGETPSGAVSAPASIVRSVSPSSGPTLSQAGLMPQPPAPLPAPGTPAAGAPYGALAGGAAGAPGPAAAGAPGAAAGAPDAAASGGGSPAAAAPGTTGTPTSPRAASAASSPAPAPSPSSSASPEPTTSDSAASSSKSCGTSLLGVTVSLGKCK</sequence>
<keyword evidence="4" id="KW-1185">Reference proteome</keyword>
<accession>A0A0B2APQ8</accession>
<dbReference type="RefSeq" id="WP_043122108.1">
    <property type="nucleotide sequence ID" value="NZ_JTDL01000091.1"/>
</dbReference>
<comment type="caution">
    <text evidence="3">The sequence shown here is derived from an EMBL/GenBank/DDBJ whole genome shotgun (WGS) entry which is preliminary data.</text>
</comment>
<dbReference type="STRING" id="1338436.LK10_08000"/>
<feature type="region of interest" description="Disordered" evidence="1">
    <location>
        <begin position="155"/>
        <end position="234"/>
    </location>
</feature>
<gene>
    <name evidence="3" type="ORF">LK10_08000</name>
</gene>
<evidence type="ECO:0000256" key="1">
    <source>
        <dbReference type="SAM" id="MobiDB-lite"/>
    </source>
</evidence>
<feature type="transmembrane region" description="Helical" evidence="2">
    <location>
        <begin position="6"/>
        <end position="29"/>
    </location>
</feature>
<evidence type="ECO:0000313" key="4">
    <source>
        <dbReference type="Proteomes" id="UP000030982"/>
    </source>
</evidence>
<proteinExistence type="predicted"/>
<name>A0A0B2APQ8_9MICC</name>
<protein>
    <submittedName>
        <fullName evidence="3">Uncharacterized protein</fullName>
    </submittedName>
</protein>
<feature type="compositionally biased region" description="Low complexity" evidence="1">
    <location>
        <begin position="157"/>
        <end position="230"/>
    </location>
</feature>
<keyword evidence="2" id="KW-0472">Membrane</keyword>
<keyword evidence="2" id="KW-1133">Transmembrane helix</keyword>
<feature type="transmembrane region" description="Helical" evidence="2">
    <location>
        <begin position="41"/>
        <end position="63"/>
    </location>
</feature>
<dbReference type="AlphaFoldDB" id="A0A0B2APQ8"/>
<feature type="region of interest" description="Disordered" evidence="1">
    <location>
        <begin position="71"/>
        <end position="140"/>
    </location>
</feature>
<feature type="compositionally biased region" description="Low complexity" evidence="1">
    <location>
        <begin position="71"/>
        <end position="80"/>
    </location>
</feature>
<evidence type="ECO:0000256" key="2">
    <source>
        <dbReference type="SAM" id="Phobius"/>
    </source>
</evidence>
<organism evidence="3 4">
    <name type="scientific">Sinomonas humi</name>
    <dbReference type="NCBI Taxonomy" id="1338436"/>
    <lineage>
        <taxon>Bacteria</taxon>
        <taxon>Bacillati</taxon>
        <taxon>Actinomycetota</taxon>
        <taxon>Actinomycetes</taxon>
        <taxon>Micrococcales</taxon>
        <taxon>Micrococcaceae</taxon>
        <taxon>Sinomonas</taxon>
    </lineage>
</organism>
<feature type="compositionally biased region" description="Pro residues" evidence="1">
    <location>
        <begin position="129"/>
        <end position="139"/>
    </location>
</feature>
<dbReference type="Proteomes" id="UP000030982">
    <property type="component" value="Unassembled WGS sequence"/>
</dbReference>
<evidence type="ECO:0000313" key="3">
    <source>
        <dbReference type="EMBL" id="KHL03838.1"/>
    </source>
</evidence>
<feature type="compositionally biased region" description="Polar residues" evidence="1">
    <location>
        <begin position="112"/>
        <end position="124"/>
    </location>
</feature>
<keyword evidence="2" id="KW-0812">Transmembrane</keyword>